<reference evidence="2" key="1">
    <citation type="submission" date="2022-07" db="EMBL/GenBank/DDBJ databases">
        <authorList>
            <person name="Macas J."/>
            <person name="Novak P."/>
            <person name="Neumann P."/>
        </authorList>
    </citation>
    <scope>NUCLEOTIDE SEQUENCE</scope>
</reference>
<feature type="compositionally biased region" description="Acidic residues" evidence="1">
    <location>
        <begin position="1"/>
        <end position="12"/>
    </location>
</feature>
<evidence type="ECO:0000256" key="1">
    <source>
        <dbReference type="SAM" id="MobiDB-lite"/>
    </source>
</evidence>
<feature type="non-terminal residue" evidence="2">
    <location>
        <position position="72"/>
    </location>
</feature>
<evidence type="ECO:0000313" key="2">
    <source>
        <dbReference type="EMBL" id="CAH9110679.1"/>
    </source>
</evidence>
<feature type="compositionally biased region" description="Basic and acidic residues" evidence="1">
    <location>
        <begin position="13"/>
        <end position="26"/>
    </location>
</feature>
<dbReference type="Proteomes" id="UP001152523">
    <property type="component" value="Unassembled WGS sequence"/>
</dbReference>
<comment type="caution">
    <text evidence="2">The sequence shown here is derived from an EMBL/GenBank/DDBJ whole genome shotgun (WGS) entry which is preliminary data.</text>
</comment>
<feature type="region of interest" description="Disordered" evidence="1">
    <location>
        <begin position="1"/>
        <end position="53"/>
    </location>
</feature>
<keyword evidence="3" id="KW-1185">Reference proteome</keyword>
<protein>
    <submittedName>
        <fullName evidence="2">Uncharacterized protein</fullName>
    </submittedName>
</protein>
<name>A0AAV0DYQ6_9ASTE</name>
<organism evidence="2 3">
    <name type="scientific">Cuscuta epithymum</name>
    <dbReference type="NCBI Taxonomy" id="186058"/>
    <lineage>
        <taxon>Eukaryota</taxon>
        <taxon>Viridiplantae</taxon>
        <taxon>Streptophyta</taxon>
        <taxon>Embryophyta</taxon>
        <taxon>Tracheophyta</taxon>
        <taxon>Spermatophyta</taxon>
        <taxon>Magnoliopsida</taxon>
        <taxon>eudicotyledons</taxon>
        <taxon>Gunneridae</taxon>
        <taxon>Pentapetalae</taxon>
        <taxon>asterids</taxon>
        <taxon>lamiids</taxon>
        <taxon>Solanales</taxon>
        <taxon>Convolvulaceae</taxon>
        <taxon>Cuscuteae</taxon>
        <taxon>Cuscuta</taxon>
        <taxon>Cuscuta subgen. Cuscuta</taxon>
    </lineage>
</organism>
<proteinExistence type="predicted"/>
<evidence type="ECO:0000313" key="3">
    <source>
        <dbReference type="Proteomes" id="UP001152523"/>
    </source>
</evidence>
<accession>A0AAV0DYQ6</accession>
<dbReference type="EMBL" id="CAMAPF010000173">
    <property type="protein sequence ID" value="CAH9110679.1"/>
    <property type="molecule type" value="Genomic_DNA"/>
</dbReference>
<sequence length="72" mass="8246">MVEDEVEEEEEQKNEGKTELGEEIGKRPRRGTKVPDRLTLSGPINNKKRKTEGRLEGKEIVLSRPMSLNLKD</sequence>
<dbReference type="AlphaFoldDB" id="A0AAV0DYQ6"/>
<gene>
    <name evidence="2" type="ORF">CEPIT_LOCUS19226</name>
</gene>